<dbReference type="SUPFAM" id="SSF161098">
    <property type="entry name" value="MetI-like"/>
    <property type="match status" value="1"/>
</dbReference>
<dbReference type="Gene3D" id="1.10.3720.10">
    <property type="entry name" value="MetI-like"/>
    <property type="match status" value="1"/>
</dbReference>
<dbReference type="PANTHER" id="PTHR43386">
    <property type="entry name" value="OLIGOPEPTIDE TRANSPORT SYSTEM PERMEASE PROTEIN APPC"/>
    <property type="match status" value="1"/>
</dbReference>
<protein>
    <submittedName>
        <fullName evidence="11">ABC transporter permease</fullName>
    </submittedName>
</protein>
<dbReference type="RefSeq" id="WP_127785107.1">
    <property type="nucleotide sequence ID" value="NZ_SACL01000001.1"/>
</dbReference>
<evidence type="ECO:0000256" key="2">
    <source>
        <dbReference type="ARBA" id="ARBA00022448"/>
    </source>
</evidence>
<keyword evidence="3" id="KW-1003">Cell membrane</keyword>
<organism evidence="11 12">
    <name type="scientific">Rhodovarius crocodyli</name>
    <dbReference type="NCBI Taxonomy" id="1979269"/>
    <lineage>
        <taxon>Bacteria</taxon>
        <taxon>Pseudomonadati</taxon>
        <taxon>Pseudomonadota</taxon>
        <taxon>Alphaproteobacteria</taxon>
        <taxon>Acetobacterales</taxon>
        <taxon>Roseomonadaceae</taxon>
        <taxon>Rhodovarius</taxon>
    </lineage>
</organism>
<comment type="caution">
    <text evidence="11">The sequence shown here is derived from an EMBL/GenBank/DDBJ whole genome shotgun (WGS) entry which is preliminary data.</text>
</comment>
<keyword evidence="7 9" id="KW-1133">Transmembrane helix</keyword>
<dbReference type="GO" id="GO:0015031">
    <property type="term" value="P:protein transport"/>
    <property type="evidence" value="ECO:0007669"/>
    <property type="project" value="UniProtKB-KW"/>
</dbReference>
<reference evidence="11 12" key="1">
    <citation type="submission" date="2019-01" db="EMBL/GenBank/DDBJ databases">
        <authorList>
            <person name="Chen W.-M."/>
        </authorList>
    </citation>
    <scope>NUCLEOTIDE SEQUENCE [LARGE SCALE GENOMIC DNA]</scope>
    <source>
        <strain evidence="11 12">CCP-6</strain>
    </source>
</reference>
<feature type="transmembrane region" description="Helical" evidence="9">
    <location>
        <begin position="244"/>
        <end position="266"/>
    </location>
</feature>
<evidence type="ECO:0000256" key="8">
    <source>
        <dbReference type="ARBA" id="ARBA00023136"/>
    </source>
</evidence>
<sequence>MSLTLPRPALWRLPSLPASTVIGIALVAFVVLGTLLAPLIAPANPLALSTDILAPPDAAHPLGTDDLGRDLFSRVLYGGRVSLGIGLFSALIGVTVGVGIGLAAGFFGGAIDEALMRMTEVFQVLPKLLVAVVVVSLLGSSLLNEILVIGLLSWTATARIIRTRVMVLREEEFIAAAAMSGASRTRILLRHILPNVAPYLMASTTLQIAGAIMSESFLSFLGLGDPTYPSWGFLLQQGQLYIDSAWWLTTFPGLALAMTIVGFNLMGDGLGQSRAIGGARR</sequence>
<accession>A0A437MLY0</accession>
<dbReference type="EMBL" id="SACL01000001">
    <property type="protein sequence ID" value="RVT98635.1"/>
    <property type="molecule type" value="Genomic_DNA"/>
</dbReference>
<evidence type="ECO:0000256" key="1">
    <source>
        <dbReference type="ARBA" id="ARBA00004651"/>
    </source>
</evidence>
<evidence type="ECO:0000256" key="7">
    <source>
        <dbReference type="ARBA" id="ARBA00022989"/>
    </source>
</evidence>
<keyword evidence="4 9" id="KW-0812">Transmembrane</keyword>
<evidence type="ECO:0000313" key="11">
    <source>
        <dbReference type="EMBL" id="RVT98635.1"/>
    </source>
</evidence>
<evidence type="ECO:0000259" key="10">
    <source>
        <dbReference type="PROSITE" id="PS50928"/>
    </source>
</evidence>
<dbReference type="Pfam" id="PF00528">
    <property type="entry name" value="BPD_transp_1"/>
    <property type="match status" value="1"/>
</dbReference>
<keyword evidence="6" id="KW-0653">Protein transport</keyword>
<keyword evidence="8 9" id="KW-0472">Membrane</keyword>
<comment type="subcellular location">
    <subcellularLocation>
        <location evidence="1 9">Cell membrane</location>
        <topology evidence="1 9">Multi-pass membrane protein</topology>
    </subcellularLocation>
</comment>
<evidence type="ECO:0000256" key="3">
    <source>
        <dbReference type="ARBA" id="ARBA00022475"/>
    </source>
</evidence>
<dbReference type="InterPro" id="IPR050366">
    <property type="entry name" value="BP-dependent_transpt_permease"/>
</dbReference>
<dbReference type="GO" id="GO:0015833">
    <property type="term" value="P:peptide transport"/>
    <property type="evidence" value="ECO:0007669"/>
    <property type="project" value="UniProtKB-KW"/>
</dbReference>
<feature type="transmembrane region" description="Helical" evidence="9">
    <location>
        <begin position="20"/>
        <end position="41"/>
    </location>
</feature>
<proteinExistence type="inferred from homology"/>
<dbReference type="CDD" id="cd06261">
    <property type="entry name" value="TM_PBP2"/>
    <property type="match status" value="1"/>
</dbReference>
<comment type="similarity">
    <text evidence="9">Belongs to the binding-protein-dependent transport system permease family.</text>
</comment>
<evidence type="ECO:0000256" key="9">
    <source>
        <dbReference type="RuleBase" id="RU363032"/>
    </source>
</evidence>
<keyword evidence="12" id="KW-1185">Reference proteome</keyword>
<gene>
    <name evidence="11" type="ORF">EOD42_00525</name>
</gene>
<dbReference type="AlphaFoldDB" id="A0A437MLY0"/>
<dbReference type="OrthoDB" id="9766870at2"/>
<name>A0A437MLY0_9PROT</name>
<dbReference type="Proteomes" id="UP000282957">
    <property type="component" value="Unassembled WGS sequence"/>
</dbReference>
<feature type="domain" description="ABC transmembrane type-1" evidence="10">
    <location>
        <begin position="79"/>
        <end position="267"/>
    </location>
</feature>
<feature type="transmembrane region" description="Helical" evidence="9">
    <location>
        <begin position="128"/>
        <end position="154"/>
    </location>
</feature>
<feature type="transmembrane region" description="Helical" evidence="9">
    <location>
        <begin position="83"/>
        <end position="108"/>
    </location>
</feature>
<keyword evidence="2 9" id="KW-0813">Transport</keyword>
<evidence type="ECO:0000256" key="4">
    <source>
        <dbReference type="ARBA" id="ARBA00022692"/>
    </source>
</evidence>
<evidence type="ECO:0000256" key="5">
    <source>
        <dbReference type="ARBA" id="ARBA00022856"/>
    </source>
</evidence>
<evidence type="ECO:0000313" key="12">
    <source>
        <dbReference type="Proteomes" id="UP000282957"/>
    </source>
</evidence>
<dbReference type="PANTHER" id="PTHR43386:SF1">
    <property type="entry name" value="D,D-DIPEPTIDE TRANSPORT SYSTEM PERMEASE PROTEIN DDPC-RELATED"/>
    <property type="match status" value="1"/>
</dbReference>
<keyword evidence="5" id="KW-0571">Peptide transport</keyword>
<dbReference type="GO" id="GO:0055085">
    <property type="term" value="P:transmembrane transport"/>
    <property type="evidence" value="ECO:0007669"/>
    <property type="project" value="InterPro"/>
</dbReference>
<dbReference type="InterPro" id="IPR000515">
    <property type="entry name" value="MetI-like"/>
</dbReference>
<dbReference type="GO" id="GO:0005886">
    <property type="term" value="C:plasma membrane"/>
    <property type="evidence" value="ECO:0007669"/>
    <property type="project" value="UniProtKB-SubCell"/>
</dbReference>
<feature type="transmembrane region" description="Helical" evidence="9">
    <location>
        <begin position="196"/>
        <end position="224"/>
    </location>
</feature>
<dbReference type="PROSITE" id="PS50928">
    <property type="entry name" value="ABC_TM1"/>
    <property type="match status" value="1"/>
</dbReference>
<dbReference type="InterPro" id="IPR035906">
    <property type="entry name" value="MetI-like_sf"/>
</dbReference>
<evidence type="ECO:0000256" key="6">
    <source>
        <dbReference type="ARBA" id="ARBA00022927"/>
    </source>
</evidence>